<evidence type="ECO:0000256" key="3">
    <source>
        <dbReference type="ARBA" id="ARBA00038493"/>
    </source>
</evidence>
<dbReference type="PANTHER" id="PTHR48094:SF11">
    <property type="entry name" value="GLUTATHIONE-INDEPENDENT GLYOXALASE HSP31-RELATED"/>
    <property type="match status" value="1"/>
</dbReference>
<keyword evidence="7" id="KW-1185">Reference proteome</keyword>
<keyword evidence="6" id="KW-0808">Transferase</keyword>
<evidence type="ECO:0000256" key="4">
    <source>
        <dbReference type="SAM" id="Phobius"/>
    </source>
</evidence>
<gene>
    <name evidence="6" type="ORF">AWE51_02910</name>
</gene>
<keyword evidence="4" id="KW-0812">Transmembrane</keyword>
<accession>A0A162CX67</accession>
<dbReference type="PANTHER" id="PTHR48094">
    <property type="entry name" value="PROTEIN/NUCLEIC ACID DEGLYCASE DJ-1-RELATED"/>
    <property type="match status" value="1"/>
</dbReference>
<proteinExistence type="inferred from homology"/>
<dbReference type="Gene3D" id="3.40.50.880">
    <property type="match status" value="1"/>
</dbReference>
<dbReference type="GO" id="GO:0016740">
    <property type="term" value="F:transferase activity"/>
    <property type="evidence" value="ECO:0007669"/>
    <property type="project" value="UniProtKB-KW"/>
</dbReference>
<dbReference type="Pfam" id="PF01965">
    <property type="entry name" value="DJ-1_PfpI"/>
    <property type="match status" value="1"/>
</dbReference>
<dbReference type="OrthoDB" id="9792284at2"/>
<sequence length="369" mass="41488">MFKKYKALKWILISVTSIVILLLLFGWWFMSLLPPKEMYANVSKTQVSDLPYLSQNVISSRGKILAIVTSTDKMGDTDKKTGYELTELSRAYYVFEANGFEVDIASPLGGTPPIVIDDEDMGAFDFAFLNDSIAQHKIKHTIAVKDVNTEAYEAIFFVGGKGAMFDFPNNKDIQKVVRELHQDNKVIGAVCHGPAALVNVTLDNGRPLLENKTVSGFTNKEELLLISDAREIFPFLLQDGLVAKGARFNEGTMYLENISHDNNLVTGQNPWSTWILAETMIKQLGYTPKYREITAEENAIRVLQMYEDHGVDKAKQLIEQICEIDRKPLARQLLAMHSVVGVMRGDISRFYNLIGLTAYAKKKTKDIAY</sequence>
<comment type="caution">
    <text evidence="6">The sequence shown here is derived from an EMBL/GenBank/DDBJ whole genome shotgun (WGS) entry which is preliminary data.</text>
</comment>
<keyword evidence="4" id="KW-1133">Transmembrane helix</keyword>
<evidence type="ECO:0000256" key="2">
    <source>
        <dbReference type="ARBA" id="ARBA00023239"/>
    </source>
</evidence>
<dbReference type="GO" id="GO:0019172">
    <property type="term" value="F:glyoxalase III activity"/>
    <property type="evidence" value="ECO:0007669"/>
    <property type="project" value="TreeGrafter"/>
</dbReference>
<dbReference type="InterPro" id="IPR029062">
    <property type="entry name" value="Class_I_gatase-like"/>
</dbReference>
<feature type="transmembrane region" description="Helical" evidence="4">
    <location>
        <begin position="7"/>
        <end position="30"/>
    </location>
</feature>
<keyword evidence="1" id="KW-0346">Stress response</keyword>
<evidence type="ECO:0000259" key="5">
    <source>
        <dbReference type="Pfam" id="PF01965"/>
    </source>
</evidence>
<reference evidence="6 7" key="1">
    <citation type="submission" date="2016-01" db="EMBL/GenBank/DDBJ databases">
        <title>The draft genome sequence of Aquimarina sp. RZW4-3-2.</title>
        <authorList>
            <person name="Wang Y."/>
        </authorList>
    </citation>
    <scope>NUCLEOTIDE SEQUENCE [LARGE SCALE GENOMIC DNA]</scope>
    <source>
        <strain evidence="6 7">RZW4-3-2</strain>
    </source>
</reference>
<dbReference type="SUPFAM" id="SSF52317">
    <property type="entry name" value="Class I glutamine amidotransferase-like"/>
    <property type="match status" value="1"/>
</dbReference>
<dbReference type="GO" id="GO:0005737">
    <property type="term" value="C:cytoplasm"/>
    <property type="evidence" value="ECO:0007669"/>
    <property type="project" value="TreeGrafter"/>
</dbReference>
<evidence type="ECO:0000313" key="6">
    <source>
        <dbReference type="EMBL" id="KZS42409.1"/>
    </source>
</evidence>
<dbReference type="STRING" id="1642818.AWE51_02910"/>
<feature type="domain" description="DJ-1/PfpI" evidence="5">
    <location>
        <begin position="82"/>
        <end position="273"/>
    </location>
</feature>
<dbReference type="Proteomes" id="UP000076715">
    <property type="component" value="Unassembled WGS sequence"/>
</dbReference>
<name>A0A162CX67_9FLAO</name>
<keyword evidence="6" id="KW-0315">Glutamine amidotransferase</keyword>
<keyword evidence="4" id="KW-0472">Membrane</keyword>
<dbReference type="AlphaFoldDB" id="A0A162CX67"/>
<dbReference type="InterPro" id="IPR050325">
    <property type="entry name" value="Prot/Nucl_acid_deglycase"/>
</dbReference>
<protein>
    <submittedName>
        <fullName evidence="6">Glutamine amidotransferase</fullName>
    </submittedName>
</protein>
<dbReference type="InterPro" id="IPR002818">
    <property type="entry name" value="DJ-1/PfpI"/>
</dbReference>
<comment type="similarity">
    <text evidence="3">Belongs to the peptidase C56 family. HSP31-like subfamily.</text>
</comment>
<keyword evidence="2" id="KW-0456">Lyase</keyword>
<dbReference type="CDD" id="cd03141">
    <property type="entry name" value="GATase1_Hsp31_like"/>
    <property type="match status" value="1"/>
</dbReference>
<dbReference type="EMBL" id="LQRT01000002">
    <property type="protein sequence ID" value="KZS42409.1"/>
    <property type="molecule type" value="Genomic_DNA"/>
</dbReference>
<dbReference type="GO" id="GO:0019243">
    <property type="term" value="P:methylglyoxal catabolic process to D-lactate via S-lactoyl-glutathione"/>
    <property type="evidence" value="ECO:0007669"/>
    <property type="project" value="TreeGrafter"/>
</dbReference>
<evidence type="ECO:0000313" key="7">
    <source>
        <dbReference type="Proteomes" id="UP000076715"/>
    </source>
</evidence>
<dbReference type="RefSeq" id="WP_066310086.1">
    <property type="nucleotide sequence ID" value="NZ_LQRT01000002.1"/>
</dbReference>
<evidence type="ECO:0000256" key="1">
    <source>
        <dbReference type="ARBA" id="ARBA00023016"/>
    </source>
</evidence>
<organism evidence="6 7">
    <name type="scientific">Aquimarina aggregata</name>
    <dbReference type="NCBI Taxonomy" id="1642818"/>
    <lineage>
        <taxon>Bacteria</taxon>
        <taxon>Pseudomonadati</taxon>
        <taxon>Bacteroidota</taxon>
        <taxon>Flavobacteriia</taxon>
        <taxon>Flavobacteriales</taxon>
        <taxon>Flavobacteriaceae</taxon>
        <taxon>Aquimarina</taxon>
    </lineage>
</organism>